<dbReference type="Pfam" id="PF16868">
    <property type="entry name" value="NMT1_3"/>
    <property type="match status" value="1"/>
</dbReference>
<reference evidence="1 2" key="1">
    <citation type="journal article" date="2019" name="Int. J. Syst. Evol. Microbiol.">
        <title>The Global Catalogue of Microorganisms (GCM) 10K type strain sequencing project: providing services to taxonomists for standard genome sequencing and annotation.</title>
        <authorList>
            <consortium name="The Broad Institute Genomics Platform"/>
            <consortium name="The Broad Institute Genome Sequencing Center for Infectious Disease"/>
            <person name="Wu L."/>
            <person name="Ma J."/>
        </authorList>
    </citation>
    <scope>NUCLEOTIDE SEQUENCE [LARGE SCALE GENOMIC DNA]</scope>
    <source>
        <strain evidence="1 2">LMG 29247</strain>
    </source>
</reference>
<dbReference type="SUPFAM" id="SSF53850">
    <property type="entry name" value="Periplasmic binding protein-like II"/>
    <property type="match status" value="1"/>
</dbReference>
<dbReference type="RefSeq" id="WP_273737439.1">
    <property type="nucleotide sequence ID" value="NZ_JAQIVI010000074.1"/>
</dbReference>
<keyword evidence="2" id="KW-1185">Reference proteome</keyword>
<sequence length="344" mass="37547">MDRRTVLTTIGTASIGSIAGCTRSDDEASVTELRLAVPPEGSSPYVIYSQAHSGLEDMLPGEGLISLKPGNGHWVATDSLIDGAIELAEVGANTFHAAYNGVDPYEEKHSQLRTIYGGSVELPFGMAITEEYRDEHGVESLEAIVNNELALDFATYPEGTTGEFFLRQWLSLYDATIDDLINWGGSWNPAPGSDIISMFDAGELDAWVHVMPQGHPDWTQLTQSNNFYYIGVGDGVVEEFKEYNYLPYTVERSDEAWQQTLSGIEDQGDMDTVRFYGALGTTEELGDEVAYSLAEAMHEMSGDIAEAVPAFNAAFDEESVTDDVKLGAPLHNGAQNYWDEAGLL</sequence>
<accession>A0ABD5SLU7</accession>
<protein>
    <submittedName>
        <fullName evidence="1">TAXI family TRAP transporter solute-binding subunit</fullName>
    </submittedName>
</protein>
<dbReference type="Proteomes" id="UP001596383">
    <property type="component" value="Unassembled WGS sequence"/>
</dbReference>
<dbReference type="PROSITE" id="PS51257">
    <property type="entry name" value="PROKAR_LIPOPROTEIN"/>
    <property type="match status" value="1"/>
</dbReference>
<dbReference type="AlphaFoldDB" id="A0ABD5SLU7"/>
<comment type="caution">
    <text evidence="1">The sequence shown here is derived from an EMBL/GenBank/DDBJ whole genome shotgun (WGS) entry which is preliminary data.</text>
</comment>
<proteinExistence type="predicted"/>
<evidence type="ECO:0000313" key="2">
    <source>
        <dbReference type="Proteomes" id="UP001596383"/>
    </source>
</evidence>
<name>A0ABD5SLU7_9EURY</name>
<evidence type="ECO:0000313" key="1">
    <source>
        <dbReference type="EMBL" id="MFC6764366.1"/>
    </source>
</evidence>
<dbReference type="Gene3D" id="3.40.190.10">
    <property type="entry name" value="Periplasmic binding protein-like II"/>
    <property type="match status" value="2"/>
</dbReference>
<dbReference type="EMBL" id="JBHSWV010000074">
    <property type="protein sequence ID" value="MFC6764366.1"/>
    <property type="molecule type" value="Genomic_DNA"/>
</dbReference>
<gene>
    <name evidence="1" type="ORF">ACFQE6_04720</name>
</gene>
<organism evidence="1 2">
    <name type="scientific">Natrinema soli</name>
    <dbReference type="NCBI Taxonomy" id="1930624"/>
    <lineage>
        <taxon>Archaea</taxon>
        <taxon>Methanobacteriati</taxon>
        <taxon>Methanobacteriota</taxon>
        <taxon>Stenosarchaea group</taxon>
        <taxon>Halobacteria</taxon>
        <taxon>Halobacteriales</taxon>
        <taxon>Natrialbaceae</taxon>
        <taxon>Natrinema</taxon>
    </lineage>
</organism>
<dbReference type="InterPro" id="IPR011852">
    <property type="entry name" value="TRAP_TAXI"/>
</dbReference>